<feature type="region of interest" description="Disordered" evidence="1">
    <location>
        <begin position="1"/>
        <end position="42"/>
    </location>
</feature>
<protein>
    <submittedName>
        <fullName evidence="2">Uncharacterized protein</fullName>
    </submittedName>
</protein>
<gene>
    <name evidence="2" type="ORF">GQ607_011624</name>
</gene>
<sequence length="160" mass="18417">MSRLDPNVNDDNERYGEEEHSGNGSDDGGEEDSVTRPKGDEGDLDDDVVLFCDGGCMPTAKFASWAGRVSYLCLFCSECFLCEDCYKMRSQDDHHSSSRPRYMPQCPPDHEYIEAPIKRWKGVVDGRILLEGEELVAFRDYLQQIREELCKEAWESFWKQ</sequence>
<comment type="caution">
    <text evidence="2">The sequence shown here is derived from an EMBL/GenBank/DDBJ whole genome shotgun (WGS) entry which is preliminary data.</text>
</comment>
<organism evidence="2 3">
    <name type="scientific">Colletotrichum asianum</name>
    <dbReference type="NCBI Taxonomy" id="702518"/>
    <lineage>
        <taxon>Eukaryota</taxon>
        <taxon>Fungi</taxon>
        <taxon>Dikarya</taxon>
        <taxon>Ascomycota</taxon>
        <taxon>Pezizomycotina</taxon>
        <taxon>Sordariomycetes</taxon>
        <taxon>Hypocreomycetidae</taxon>
        <taxon>Glomerellales</taxon>
        <taxon>Glomerellaceae</taxon>
        <taxon>Colletotrichum</taxon>
        <taxon>Colletotrichum gloeosporioides species complex</taxon>
    </lineage>
</organism>
<evidence type="ECO:0000313" key="2">
    <source>
        <dbReference type="EMBL" id="KAF0321219.1"/>
    </source>
</evidence>
<dbReference type="OrthoDB" id="4796832at2759"/>
<feature type="compositionally biased region" description="Basic and acidic residues" evidence="1">
    <location>
        <begin position="11"/>
        <end position="21"/>
    </location>
</feature>
<proteinExistence type="predicted"/>
<evidence type="ECO:0000313" key="3">
    <source>
        <dbReference type="Proteomes" id="UP000434172"/>
    </source>
</evidence>
<name>A0A8H3ZIM5_9PEZI</name>
<dbReference type="EMBL" id="WOWK01000074">
    <property type="protein sequence ID" value="KAF0321219.1"/>
    <property type="molecule type" value="Genomic_DNA"/>
</dbReference>
<keyword evidence="3" id="KW-1185">Reference proteome</keyword>
<accession>A0A8H3ZIM5</accession>
<reference evidence="2 3" key="1">
    <citation type="submission" date="2019-12" db="EMBL/GenBank/DDBJ databases">
        <title>A genome sequence resource for the geographically widespread anthracnose pathogen Colletotrichum asianum.</title>
        <authorList>
            <person name="Meng Y."/>
        </authorList>
    </citation>
    <scope>NUCLEOTIDE SEQUENCE [LARGE SCALE GENOMIC DNA]</scope>
    <source>
        <strain evidence="2 3">ICMP 18580</strain>
    </source>
</reference>
<evidence type="ECO:0000256" key="1">
    <source>
        <dbReference type="SAM" id="MobiDB-lite"/>
    </source>
</evidence>
<dbReference type="AlphaFoldDB" id="A0A8H3ZIM5"/>
<dbReference type="Proteomes" id="UP000434172">
    <property type="component" value="Unassembled WGS sequence"/>
</dbReference>